<dbReference type="Pfam" id="PF12840">
    <property type="entry name" value="HTH_20"/>
    <property type="match status" value="1"/>
</dbReference>
<dbReference type="Proteomes" id="UP000463951">
    <property type="component" value="Chromosome"/>
</dbReference>
<evidence type="ECO:0000256" key="1">
    <source>
        <dbReference type="ARBA" id="ARBA00023015"/>
    </source>
</evidence>
<dbReference type="InterPro" id="IPR036390">
    <property type="entry name" value="WH_DNA-bd_sf"/>
</dbReference>
<dbReference type="PANTHER" id="PTHR43132">
    <property type="entry name" value="ARSENICAL RESISTANCE OPERON REPRESSOR ARSR-RELATED"/>
    <property type="match status" value="1"/>
</dbReference>
<dbReference type="SUPFAM" id="SSF46785">
    <property type="entry name" value="Winged helix' DNA-binding domain"/>
    <property type="match status" value="1"/>
</dbReference>
<keyword evidence="3" id="KW-0804">Transcription</keyword>
<dbReference type="CDD" id="cd00090">
    <property type="entry name" value="HTH_ARSR"/>
    <property type="match status" value="1"/>
</dbReference>
<evidence type="ECO:0000259" key="4">
    <source>
        <dbReference type="SMART" id="SM00418"/>
    </source>
</evidence>
<organism evidence="5 6">
    <name type="scientific">Streptomyces antimycoticus</name>
    <dbReference type="NCBI Taxonomy" id="68175"/>
    <lineage>
        <taxon>Bacteria</taxon>
        <taxon>Bacillati</taxon>
        <taxon>Actinomycetota</taxon>
        <taxon>Actinomycetes</taxon>
        <taxon>Kitasatosporales</taxon>
        <taxon>Streptomycetaceae</taxon>
        <taxon>Streptomyces</taxon>
        <taxon>Streptomyces violaceusniger group</taxon>
    </lineage>
</organism>
<dbReference type="Gene3D" id="1.10.10.10">
    <property type="entry name" value="Winged helix-like DNA-binding domain superfamily/Winged helix DNA-binding domain"/>
    <property type="match status" value="1"/>
</dbReference>
<dbReference type="InterPro" id="IPR036388">
    <property type="entry name" value="WH-like_DNA-bd_sf"/>
</dbReference>
<evidence type="ECO:0000256" key="3">
    <source>
        <dbReference type="ARBA" id="ARBA00023163"/>
    </source>
</evidence>
<gene>
    <name evidence="5" type="ORF">SSPO_000570</name>
</gene>
<feature type="domain" description="HTH arsR-type" evidence="4">
    <location>
        <begin position="227"/>
        <end position="303"/>
    </location>
</feature>
<keyword evidence="2" id="KW-0238">DNA-binding</keyword>
<dbReference type="PANTHER" id="PTHR43132:SF8">
    <property type="entry name" value="HTH-TYPE TRANSCRIPTIONAL REGULATOR KMTR"/>
    <property type="match status" value="1"/>
</dbReference>
<sequence>MIRIHLDELTLGRVRIAISPLWEAVSSLSLIIGSHSETPYPYVEWVRKTVPRISPLLRQELTALTRNEWSETSSSLTPIPKSSTPGFEEELLALRSVGHDKFAELIGDYWDAALAPYWSDMRNVLEEEILVRGRKLVTAGADRMLQDLGGQIRWDRPELSVPHQADLNWKMADGRLIIVSVLFARGTRFFATQDDAVAFSYQAQGSAVLSRHAINAGNTTNEVHRRDKLTNLLGRGRASVLKALLSPTTTTGLASCIGLAPSTVSQHLSVLSAAGLVRRLRVGPRVLYELEESGAALLAELGT</sequence>
<evidence type="ECO:0000313" key="6">
    <source>
        <dbReference type="Proteomes" id="UP000463951"/>
    </source>
</evidence>
<dbReference type="GO" id="GO:0003677">
    <property type="term" value="F:DNA binding"/>
    <property type="evidence" value="ECO:0007669"/>
    <property type="project" value="UniProtKB-KW"/>
</dbReference>
<name>A0A499UJV7_9ACTN</name>
<dbReference type="EMBL" id="AP019620">
    <property type="protein sequence ID" value="BBJ37339.1"/>
    <property type="molecule type" value="Genomic_DNA"/>
</dbReference>
<evidence type="ECO:0000256" key="2">
    <source>
        <dbReference type="ARBA" id="ARBA00023125"/>
    </source>
</evidence>
<evidence type="ECO:0000313" key="5">
    <source>
        <dbReference type="EMBL" id="BBJ37339.1"/>
    </source>
</evidence>
<reference evidence="5 6" key="1">
    <citation type="journal article" date="2020" name="Int. J. Syst. Evol. Microbiol.">
        <title>Reclassification of Streptomyces castelarensis and Streptomyces sporoclivatus as later heterotypic synonyms of Streptomyces antimycoticus.</title>
        <authorList>
            <person name="Komaki H."/>
            <person name="Tamura T."/>
        </authorList>
    </citation>
    <scope>NUCLEOTIDE SEQUENCE [LARGE SCALE GENOMIC DNA]</scope>
    <source>
        <strain evidence="5 6">NBRC 100767</strain>
    </source>
</reference>
<dbReference type="AlphaFoldDB" id="A0A499UJV7"/>
<dbReference type="GO" id="GO:0003700">
    <property type="term" value="F:DNA-binding transcription factor activity"/>
    <property type="evidence" value="ECO:0007669"/>
    <property type="project" value="InterPro"/>
</dbReference>
<dbReference type="SMART" id="SM00418">
    <property type="entry name" value="HTH_ARSR"/>
    <property type="match status" value="1"/>
</dbReference>
<protein>
    <recommendedName>
        <fullName evidence="4">HTH arsR-type domain-containing protein</fullName>
    </recommendedName>
</protein>
<dbReference type="InterPro" id="IPR051011">
    <property type="entry name" value="Metal_resp_trans_reg"/>
</dbReference>
<proteinExistence type="predicted"/>
<dbReference type="InterPro" id="IPR001845">
    <property type="entry name" value="HTH_ArsR_DNA-bd_dom"/>
</dbReference>
<accession>A0A499UJV7</accession>
<keyword evidence="1" id="KW-0805">Transcription regulation</keyword>
<dbReference type="InterPro" id="IPR011991">
    <property type="entry name" value="ArsR-like_HTH"/>
</dbReference>